<accession>A0A0F3MQ66</accession>
<dbReference type="OrthoDB" id="9989008at2"/>
<dbReference type="PATRIC" id="fig|1359168.3.peg.1068"/>
<name>A0A0F3MQ66_9RICK</name>
<dbReference type="AlphaFoldDB" id="A0A0F3MQ66"/>
<sequence length="448" mass="51288">MINISTLIDELNNIANYVDIIDDGDILTNHQYIQKILDILHQIPAKAGGQNAKLLDSLINGIASKINKANELSDKEVDNLINEIDNLIIEVISDELGNALVSKTIDDTTDLIKIRNRVDYLIKFGKEREIAEAKELVTFQIEDDSSCFTNKIKISYIGIRHAIENQNLELFKFFIESINEHIKYIHNFDNNNGDVKLTLTGVIFCIVLQTIVEAKNNYTLSSNHTAEMLNIMFNVFQDINIDFDSCIIRCKLKFNSNIILEDALSVVINNNKITTTLELLKLYNKDNTKLKINNKTILPEIKSLLQANNFIYHQCCNSNIFKKLFSFNSSINLLKHKLPFREFQELEIAAKLASSESQLPLLDKQQVLPPVKSNIINSIKLFKLPYFKRFDSYKLPQCKTSNSLEELIEHGMYQSLSEANIELYCINNSEFDKEPIGDNSRPYTSTYL</sequence>
<organism evidence="1 2">
    <name type="scientific">Orientia chuto str. Dubai</name>
    <dbReference type="NCBI Taxonomy" id="1359168"/>
    <lineage>
        <taxon>Bacteria</taxon>
        <taxon>Pseudomonadati</taxon>
        <taxon>Pseudomonadota</taxon>
        <taxon>Alphaproteobacteria</taxon>
        <taxon>Rickettsiales</taxon>
        <taxon>Rickettsiaceae</taxon>
        <taxon>Rickettsieae</taxon>
        <taxon>Orientia</taxon>
    </lineage>
</organism>
<comment type="caution">
    <text evidence="1">The sequence shown here is derived from an EMBL/GenBank/DDBJ whole genome shotgun (WGS) entry which is preliminary data.</text>
</comment>
<evidence type="ECO:0000313" key="1">
    <source>
        <dbReference type="EMBL" id="KJV56739.1"/>
    </source>
</evidence>
<dbReference type="RefSeq" id="WP_045797071.1">
    <property type="nucleotide sequence ID" value="NZ_LANP01000006.1"/>
</dbReference>
<reference evidence="1 2" key="1">
    <citation type="submission" date="2015-02" db="EMBL/GenBank/DDBJ databases">
        <title>Genome Sequencing of Rickettsiales.</title>
        <authorList>
            <person name="Daugherty S.C."/>
            <person name="Su Q."/>
            <person name="Abolude K."/>
            <person name="Beier-Sexton M."/>
            <person name="Carlyon J.A."/>
            <person name="Carter R."/>
            <person name="Day N.P."/>
            <person name="Dumler S.J."/>
            <person name="Dyachenko V."/>
            <person name="Godinez A."/>
            <person name="Kurtti T.J."/>
            <person name="Lichay M."/>
            <person name="Mullins K.E."/>
            <person name="Ott S."/>
            <person name="Pappas-Brown V."/>
            <person name="Paris D.H."/>
            <person name="Patel P."/>
            <person name="Richards A.L."/>
            <person name="Sadzewicz L."/>
            <person name="Sears K."/>
            <person name="Seidman D."/>
            <person name="Sengamalay N."/>
            <person name="Stenos J."/>
            <person name="Tallon L.J."/>
            <person name="Vincent G."/>
            <person name="Fraser C.M."/>
            <person name="Munderloh U."/>
            <person name="Dunning-Hotopp J.C."/>
        </authorList>
    </citation>
    <scope>NUCLEOTIDE SEQUENCE [LARGE SCALE GENOMIC DNA]</scope>
    <source>
        <strain evidence="1 2">Fuller</strain>
    </source>
</reference>
<evidence type="ECO:0000313" key="2">
    <source>
        <dbReference type="Proteomes" id="UP000033616"/>
    </source>
</evidence>
<gene>
    <name evidence="1" type="ORF">OCHUTO_0311</name>
</gene>
<keyword evidence="2" id="KW-1185">Reference proteome</keyword>
<dbReference type="Proteomes" id="UP000033616">
    <property type="component" value="Unassembled WGS sequence"/>
</dbReference>
<protein>
    <submittedName>
        <fullName evidence="1">Uncharacterized protein</fullName>
    </submittedName>
</protein>
<proteinExistence type="predicted"/>
<dbReference type="EMBL" id="LANP01000006">
    <property type="protein sequence ID" value="KJV56739.1"/>
    <property type="molecule type" value="Genomic_DNA"/>
</dbReference>